<evidence type="ECO:0000313" key="5">
    <source>
        <dbReference type="Proteomes" id="UP000078544"/>
    </source>
</evidence>
<evidence type="ECO:0000259" key="3">
    <source>
        <dbReference type="Pfam" id="PF04377"/>
    </source>
</evidence>
<keyword evidence="1 4" id="KW-0808">Transferase</keyword>
<evidence type="ECO:0000256" key="1">
    <source>
        <dbReference type="PIRNR" id="PIRNR037207"/>
    </source>
</evidence>
<dbReference type="Pfam" id="PF04377">
    <property type="entry name" value="ATE_C"/>
    <property type="match status" value="1"/>
</dbReference>
<comment type="catalytic activity">
    <reaction evidence="1">
        <text>an N-terminal L-alpha-aminoacyl-[protein] + L-arginyl-tRNA(Arg) = an N-terminal L-arginyl-L-aminoacyl-[protein] + tRNA(Arg) + H(+)</text>
        <dbReference type="Rhea" id="RHEA:10208"/>
        <dbReference type="Rhea" id="RHEA-COMP:9658"/>
        <dbReference type="Rhea" id="RHEA-COMP:9673"/>
        <dbReference type="Rhea" id="RHEA-COMP:10636"/>
        <dbReference type="Rhea" id="RHEA-COMP:10638"/>
        <dbReference type="ChEBI" id="CHEBI:15378"/>
        <dbReference type="ChEBI" id="CHEBI:78442"/>
        <dbReference type="ChEBI" id="CHEBI:78513"/>
        <dbReference type="ChEBI" id="CHEBI:78597"/>
        <dbReference type="ChEBI" id="CHEBI:83562"/>
        <dbReference type="EC" id="2.3.2.8"/>
    </reaction>
</comment>
<gene>
    <name evidence="4" type="ORF">AAL_01177</name>
</gene>
<feature type="region of interest" description="Disordered" evidence="2">
    <location>
        <begin position="300"/>
        <end position="335"/>
    </location>
</feature>
<comment type="similarity">
    <text evidence="1">Belongs to the R-transferase family.</text>
</comment>
<dbReference type="EC" id="2.3.2.8" evidence="1"/>
<dbReference type="AlphaFoldDB" id="A0A166VIW2"/>
<dbReference type="InterPro" id="IPR016181">
    <property type="entry name" value="Acyl_CoA_acyltransferase"/>
</dbReference>
<dbReference type="SUPFAM" id="SSF55729">
    <property type="entry name" value="Acyl-CoA N-acyltransferases (Nat)"/>
    <property type="match status" value="1"/>
</dbReference>
<dbReference type="EMBL" id="AZGY01000001">
    <property type="protein sequence ID" value="OAA33712.1"/>
    <property type="molecule type" value="Genomic_DNA"/>
</dbReference>
<sequence length="415" mass="47283">MLRARLFTQLCSERRSCCPHFTIRLDSGKFKPSRDQRQTVNRFNSFVVGDSYVKEAARLHPKSRDEIRRRNNTFCLADRVHESEYSQLKSPPEPAHQLVITLEPNEFTSEKYEVYGNYQTVVHKDLPQDITPQAFKRFLCSSPLRREVMNTEDGQERILGSYHQCYRLDGKLVAIGVLDLLPECVSSVYFLYHESIQKHAPGKLSALREIALAAEQGYRWWYPGFYIHNCPKMRYKNDYSPQHILDPESLAWLHLDSRVLRLLDQRPFLSLTTAEPGSTLEGAIDDGEADVRDAKRPKIDGEAQATRQQGGSSQVANQEGMRHEEDENDGGVADSLFNTRMPGIVSIAEMMEVDLDHIALRLSRNRPLYKTSDLVGWESKRVTDWPGIKASIAELVAAVGPEVSRSICIDMARGE</sequence>
<dbReference type="GO" id="GO:0004057">
    <property type="term" value="F:arginyl-tRNA--protein transferase activity"/>
    <property type="evidence" value="ECO:0007669"/>
    <property type="project" value="UniProtKB-EC"/>
</dbReference>
<evidence type="ECO:0000313" key="4">
    <source>
        <dbReference type="EMBL" id="OAA33712.1"/>
    </source>
</evidence>
<reference evidence="4" key="1">
    <citation type="journal article" date="2016" name="Genome Biol. Evol.">
        <title>Divergent and convergent evolution of fungal pathogenicity.</title>
        <authorList>
            <person name="Shang Y."/>
            <person name="Xiao G."/>
            <person name="Zheng P."/>
            <person name="Cen K."/>
            <person name="Zhan S."/>
            <person name="Wang C."/>
        </authorList>
    </citation>
    <scope>NUCLEOTIDE SEQUENCE [LARGE SCALE GENOMIC DNA]</scope>
    <source>
        <strain evidence="4">RCEF 2490</strain>
    </source>
</reference>
<feature type="compositionally biased region" description="Polar residues" evidence="2">
    <location>
        <begin position="305"/>
        <end position="317"/>
    </location>
</feature>
<keyword evidence="1" id="KW-0012">Acyltransferase</keyword>
<dbReference type="OrthoDB" id="74183at2759"/>
<accession>A0A166VIW2</accession>
<keyword evidence="5" id="KW-1185">Reference proteome</keyword>
<name>A0A166VIW2_9HYPO</name>
<comment type="function">
    <text evidence="1">Involved in the post-translational conjugation of arginine to the N-terminal aspartate or glutamate of a protein. This arginylation is required for degradation of the protein via the ubiquitin pathway.</text>
</comment>
<dbReference type="GO" id="GO:0005737">
    <property type="term" value="C:cytoplasm"/>
    <property type="evidence" value="ECO:0007669"/>
    <property type="project" value="TreeGrafter"/>
</dbReference>
<feature type="domain" description="N-end rule aminoacyl transferase C-terminal" evidence="3">
    <location>
        <begin position="110"/>
        <end position="246"/>
    </location>
</feature>
<proteinExistence type="inferred from homology"/>
<comment type="caution">
    <text evidence="4">The sequence shown here is derived from an EMBL/GenBank/DDBJ whole genome shotgun (WGS) entry which is preliminary data.</text>
</comment>
<dbReference type="Proteomes" id="UP000078544">
    <property type="component" value="Unassembled WGS sequence"/>
</dbReference>
<dbReference type="PIRSF" id="PIRSF037207">
    <property type="entry name" value="ATE1_euk"/>
    <property type="match status" value="1"/>
</dbReference>
<keyword evidence="1" id="KW-0833">Ubl conjugation pathway</keyword>
<evidence type="ECO:0000256" key="2">
    <source>
        <dbReference type="SAM" id="MobiDB-lite"/>
    </source>
</evidence>
<dbReference type="PANTHER" id="PTHR21367">
    <property type="entry name" value="ARGININE-TRNA-PROTEIN TRANSFERASE 1"/>
    <property type="match status" value="1"/>
</dbReference>
<organism evidence="4 5">
    <name type="scientific">Moelleriella libera RCEF 2490</name>
    <dbReference type="NCBI Taxonomy" id="1081109"/>
    <lineage>
        <taxon>Eukaryota</taxon>
        <taxon>Fungi</taxon>
        <taxon>Dikarya</taxon>
        <taxon>Ascomycota</taxon>
        <taxon>Pezizomycotina</taxon>
        <taxon>Sordariomycetes</taxon>
        <taxon>Hypocreomycetidae</taxon>
        <taxon>Hypocreales</taxon>
        <taxon>Clavicipitaceae</taxon>
        <taxon>Moelleriella</taxon>
    </lineage>
</organism>
<protein>
    <recommendedName>
        <fullName evidence="1">Arginyl-tRNA--protein transferase 1</fullName>
        <shortName evidence="1">Arginyltransferase 1</shortName>
        <shortName evidence="1">R-transferase 1</shortName>
        <ecNumber evidence="1">2.3.2.8</ecNumber>
    </recommendedName>
    <alternativeName>
        <fullName evidence="1">Arginine-tRNA--protein transferase 1</fullName>
    </alternativeName>
</protein>
<dbReference type="InterPro" id="IPR017137">
    <property type="entry name" value="Arg-tRNA-P_Trfase_1_euk"/>
</dbReference>
<dbReference type="InterPro" id="IPR030700">
    <property type="entry name" value="N-end_Aminoacyl_Trfase"/>
</dbReference>
<dbReference type="InterPro" id="IPR007472">
    <property type="entry name" value="N-end_Aminoacyl_Trfase_C"/>
</dbReference>
<dbReference type="STRING" id="1081109.A0A166VIW2"/>
<dbReference type="PANTHER" id="PTHR21367:SF1">
    <property type="entry name" value="ARGINYL-TRNA--PROTEIN TRANSFERASE 1"/>
    <property type="match status" value="1"/>
</dbReference>